<proteinExistence type="predicted"/>
<gene>
    <name evidence="2" type="ORF">SAMN05443667_116103</name>
</gene>
<keyword evidence="1" id="KW-0732">Signal</keyword>
<evidence type="ECO:0000313" key="3">
    <source>
        <dbReference type="Proteomes" id="UP000198951"/>
    </source>
</evidence>
<dbReference type="EMBL" id="FNRD01000016">
    <property type="protein sequence ID" value="SEB04313.1"/>
    <property type="molecule type" value="Genomic_DNA"/>
</dbReference>
<dbReference type="Proteomes" id="UP000198951">
    <property type="component" value="Unassembled WGS sequence"/>
</dbReference>
<dbReference type="AlphaFoldDB" id="A0A1H4G3X9"/>
<organism evidence="2 3">
    <name type="scientific">Flavobacterium gillisiae</name>
    <dbReference type="NCBI Taxonomy" id="150146"/>
    <lineage>
        <taxon>Bacteria</taxon>
        <taxon>Pseudomonadati</taxon>
        <taxon>Bacteroidota</taxon>
        <taxon>Flavobacteriia</taxon>
        <taxon>Flavobacteriales</taxon>
        <taxon>Flavobacteriaceae</taxon>
        <taxon>Flavobacterium</taxon>
    </lineage>
</organism>
<dbReference type="OrthoDB" id="6658153at2"/>
<keyword evidence="3" id="KW-1185">Reference proteome</keyword>
<feature type="chain" id="PRO_5011645007" evidence="1">
    <location>
        <begin position="23"/>
        <end position="270"/>
    </location>
</feature>
<evidence type="ECO:0000256" key="1">
    <source>
        <dbReference type="SAM" id="SignalP"/>
    </source>
</evidence>
<sequence>MQKKLIVFVNLFVSLFCLSVFAQGNLYVTPNRVVFEGTNLKEVLSLANTGNETATYSISFVQRRMNEDGSFTVIETADEDAPFADPYLRIYPRQVTLEPKEGQSIVLQVKRTGTMPEGEYRSHIYFRSENDYVPLGKEAKDTLKTVSVKLIPVFGISIPIIIRVGNTSATTTLNDLSLDLKNKKNELTFTINREGNASVYGDLKVEYIQQNKKPIEIGEISGVAVYTNIKKRKMAIQLNAQDVNLSKGKLKISYIGRGDKEVIAEAEINL</sequence>
<accession>A0A1H4G3X9</accession>
<protein>
    <submittedName>
        <fullName evidence="2">P pilus assembly protein, chaperone PapD</fullName>
    </submittedName>
</protein>
<name>A0A1H4G3X9_9FLAO</name>
<feature type="signal peptide" evidence="1">
    <location>
        <begin position="1"/>
        <end position="22"/>
    </location>
</feature>
<dbReference type="InterPro" id="IPR008962">
    <property type="entry name" value="PapD-like_sf"/>
</dbReference>
<dbReference type="STRING" id="150146.SAMN05443667_116103"/>
<reference evidence="3" key="1">
    <citation type="submission" date="2016-10" db="EMBL/GenBank/DDBJ databases">
        <authorList>
            <person name="Varghese N."/>
            <person name="Submissions S."/>
        </authorList>
    </citation>
    <scope>NUCLEOTIDE SEQUENCE [LARGE SCALE GENOMIC DNA]</scope>
    <source>
        <strain evidence="3">DSM 22376</strain>
    </source>
</reference>
<dbReference type="SUPFAM" id="SSF49354">
    <property type="entry name" value="PapD-like"/>
    <property type="match status" value="1"/>
</dbReference>
<evidence type="ECO:0000313" key="2">
    <source>
        <dbReference type="EMBL" id="SEB04313.1"/>
    </source>
</evidence>